<evidence type="ECO:0000313" key="2">
    <source>
        <dbReference type="Proteomes" id="UP000708208"/>
    </source>
</evidence>
<feature type="non-terminal residue" evidence="1">
    <location>
        <position position="1"/>
    </location>
</feature>
<protein>
    <submittedName>
        <fullName evidence="1">Uncharacterized protein</fullName>
    </submittedName>
</protein>
<gene>
    <name evidence="1" type="ORF">AFUS01_LOCUS1757</name>
</gene>
<comment type="caution">
    <text evidence="1">The sequence shown here is derived from an EMBL/GenBank/DDBJ whole genome shotgun (WGS) entry which is preliminary data.</text>
</comment>
<evidence type="ECO:0000313" key="1">
    <source>
        <dbReference type="EMBL" id="CAG7667406.1"/>
    </source>
</evidence>
<dbReference type="AlphaFoldDB" id="A0A8J2JDQ9"/>
<sequence length="39" mass="4880">MRSHSQDSQPTRIQSKQDYEIMRRQEFWKRFLFYTGIAL</sequence>
<accession>A0A8J2JDQ9</accession>
<dbReference type="Proteomes" id="UP000708208">
    <property type="component" value="Unassembled WGS sequence"/>
</dbReference>
<proteinExistence type="predicted"/>
<reference evidence="1" key="1">
    <citation type="submission" date="2021-06" db="EMBL/GenBank/DDBJ databases">
        <authorList>
            <person name="Hodson N. C."/>
            <person name="Mongue J. A."/>
            <person name="Jaron S. K."/>
        </authorList>
    </citation>
    <scope>NUCLEOTIDE SEQUENCE</scope>
</reference>
<dbReference type="EMBL" id="CAJVCH010009836">
    <property type="protein sequence ID" value="CAG7667406.1"/>
    <property type="molecule type" value="Genomic_DNA"/>
</dbReference>
<keyword evidence="2" id="KW-1185">Reference proteome</keyword>
<organism evidence="1 2">
    <name type="scientific">Allacma fusca</name>
    <dbReference type="NCBI Taxonomy" id="39272"/>
    <lineage>
        <taxon>Eukaryota</taxon>
        <taxon>Metazoa</taxon>
        <taxon>Ecdysozoa</taxon>
        <taxon>Arthropoda</taxon>
        <taxon>Hexapoda</taxon>
        <taxon>Collembola</taxon>
        <taxon>Symphypleona</taxon>
        <taxon>Sminthuridae</taxon>
        <taxon>Allacma</taxon>
    </lineage>
</organism>
<name>A0A8J2JDQ9_9HEXA</name>